<dbReference type="SUPFAM" id="SSF54928">
    <property type="entry name" value="RNA-binding domain, RBD"/>
    <property type="match status" value="1"/>
</dbReference>
<dbReference type="Proteomes" id="UP000001194">
    <property type="component" value="Unassembled WGS sequence"/>
</dbReference>
<reference evidence="14 15" key="1">
    <citation type="journal article" date="2008" name="Nature">
        <title>The genome of Laccaria bicolor provides insights into mycorrhizal symbiosis.</title>
        <authorList>
            <person name="Martin F."/>
            <person name="Aerts A."/>
            <person name="Ahren D."/>
            <person name="Brun A."/>
            <person name="Danchin E.G.J."/>
            <person name="Duchaussoy F."/>
            <person name="Gibon J."/>
            <person name="Kohler A."/>
            <person name="Lindquist E."/>
            <person name="Pereda V."/>
            <person name="Salamov A."/>
            <person name="Shapiro H.J."/>
            <person name="Wuyts J."/>
            <person name="Blaudez D."/>
            <person name="Buee M."/>
            <person name="Brokstein P."/>
            <person name="Canbaeck B."/>
            <person name="Cohen D."/>
            <person name="Courty P.E."/>
            <person name="Coutinho P.M."/>
            <person name="Delaruelle C."/>
            <person name="Detter J.C."/>
            <person name="Deveau A."/>
            <person name="DiFazio S."/>
            <person name="Duplessis S."/>
            <person name="Fraissinet-Tachet L."/>
            <person name="Lucic E."/>
            <person name="Frey-Klett P."/>
            <person name="Fourrey C."/>
            <person name="Feussner I."/>
            <person name="Gay G."/>
            <person name="Grimwood J."/>
            <person name="Hoegger P.J."/>
            <person name="Jain P."/>
            <person name="Kilaru S."/>
            <person name="Labbe J."/>
            <person name="Lin Y.C."/>
            <person name="Legue V."/>
            <person name="Le Tacon F."/>
            <person name="Marmeisse R."/>
            <person name="Melayah D."/>
            <person name="Montanini B."/>
            <person name="Muratet M."/>
            <person name="Nehls U."/>
            <person name="Niculita-Hirzel H."/>
            <person name="Oudot-Le Secq M.P."/>
            <person name="Peter M."/>
            <person name="Quesneville H."/>
            <person name="Rajashekar B."/>
            <person name="Reich M."/>
            <person name="Rouhier N."/>
            <person name="Schmutz J."/>
            <person name="Yin T."/>
            <person name="Chalot M."/>
            <person name="Henrissat B."/>
            <person name="Kuees U."/>
            <person name="Lucas S."/>
            <person name="Van de Peer Y."/>
            <person name="Podila G.K."/>
            <person name="Polle A."/>
            <person name="Pukkila P.J."/>
            <person name="Richardson P.M."/>
            <person name="Rouze P."/>
            <person name="Sanders I.R."/>
            <person name="Stajich J.E."/>
            <person name="Tunlid A."/>
            <person name="Tuskan G."/>
            <person name="Grigoriev I.V."/>
        </authorList>
    </citation>
    <scope>NUCLEOTIDE SEQUENCE [LARGE SCALE GENOMIC DNA]</scope>
    <source>
        <strain evidence="15">S238N-H82 / ATCC MYA-4686</strain>
    </source>
</reference>
<evidence type="ECO:0000256" key="6">
    <source>
        <dbReference type="ARBA" id="ARBA00022771"/>
    </source>
</evidence>
<dbReference type="Pfam" id="PF01485">
    <property type="entry name" value="IBR"/>
    <property type="match status" value="1"/>
</dbReference>
<dbReference type="EC" id="2.3.2.31" evidence="2"/>
<dbReference type="PROSITE" id="PS50103">
    <property type="entry name" value="ZF_C3H1"/>
    <property type="match status" value="1"/>
</dbReference>
<dbReference type="InterPro" id="IPR031127">
    <property type="entry name" value="E3_UB_ligase_RBR"/>
</dbReference>
<keyword evidence="4 9" id="KW-0479">Metal-binding</keyword>
<protein>
    <recommendedName>
        <fullName evidence="2">RBR-type E3 ubiquitin transferase</fullName>
        <ecNumber evidence="2">2.3.2.31</ecNumber>
    </recommendedName>
</protein>
<dbReference type="CDD" id="cd06503">
    <property type="entry name" value="ATP-synt_Fo_b"/>
    <property type="match status" value="1"/>
</dbReference>
<dbReference type="InterPro" id="IPR000571">
    <property type="entry name" value="Znf_CCCH"/>
</dbReference>
<dbReference type="PANTHER" id="PTHR11685">
    <property type="entry name" value="RBR FAMILY RING FINGER AND IBR DOMAIN-CONTAINING"/>
    <property type="match status" value="1"/>
</dbReference>
<feature type="region of interest" description="Disordered" evidence="10">
    <location>
        <begin position="44"/>
        <end position="241"/>
    </location>
</feature>
<dbReference type="InterPro" id="IPR035979">
    <property type="entry name" value="RBD_domain_sf"/>
</dbReference>
<sequence>MPEESLPQGTSGTYVSPTRQSCRYFLNGGHCPFGERCRYLHIKRSEMPPSHPRATGQYKRGQPDNQEGQASFEMRTSLEDPLSNPRSAAEPRDSEYDSTALATTIPTTVTMAPASTDPNQHDIDTTQKPKHNMPGPLNDRNVVPHVLFNQQQEQGPPRGGGYGGPSRRGRGRAQRVRNSVEATRSQKQEEEEDGTPERTREERGDAQLAGHAPEEGARRSRIKLHVRAGRDEAERKVDGGQEEAAWKIRVEQEEIEQKAKEERQKLARKAREKREEKIARKVKGEREEAARKAKEEREEAVRKAREQREEAERRAWQAQLAERRAQEARVTVQQVVLGSSLVTCGAGINILSVIGAFDLCRILVKRLPKKAKANEVVEIFSQQGVDPKDFFLLHMKRNDGHTEATVLVRVEQGEAMALGLDGVEFRDKHLQVEVSANASWGSSSDNSKTLTINWKNPSTTIIATYTSIDQARVMAKELDGQICNGRKVRAVMDQPRRGLRHNPGSIKLTNLLPNVPLADIEQFSKTSCLQTVSSPTYDAQEFTEFLHSYLEDCPGVVPQSFVSMPSNERDDNVRVKVRFHTWEAAKSVSDTLDKTKLPGRHDYPLLKTSIPHVQYKSQSKLWNSLMEGRENGMAGLHIHQRPNGRVIIKVTGDDKKAVGALKVRVESLVGGERLDASYWHHSLLSAAGQRFLRQVHTTCGAYVRTDTGFESLRRYRNVGQSQGVDQGRSQKALVPGEAALKDVLGEDNVSLDLASTPCKLIIKGGDEALHPELLDELLTNSRLDKSYAANGDDICIICYDTVSHPESLGCGHTYCTTCLRHYLTSAPDTKKFPLVCMGNEATCDTPISIPIIKKFLTEQRFNNLIEVAFLSYLDQHPQEFGYCTTPDCSQIYQSNSTKTVLQCPSCFSTICPSCHVEAHKGMTCDERKLHEQERLTKEWAATNGVKKCPTCSGWLEKTEGCNHMSCKCGAHICWRCMGVFTAETIYDHMRREHEGIYDVAPQWANQPGPNNVHALVVDDRFVAAQEAELERLELRRAQRLATPRERVEEAVRENLRRRRQEMERHIVAQEEVLEAQRG</sequence>
<dbReference type="OrthoDB" id="1431934at2759"/>
<keyword evidence="5" id="KW-0677">Repeat</keyword>
<dbReference type="SMART" id="SM00356">
    <property type="entry name" value="ZnF_C3H1"/>
    <property type="match status" value="1"/>
</dbReference>
<dbReference type="InterPro" id="IPR036855">
    <property type="entry name" value="Znf_CCCH_sf"/>
</dbReference>
<feature type="compositionally biased region" description="Basic and acidic residues" evidence="10">
    <location>
        <begin position="195"/>
        <end position="205"/>
    </location>
</feature>
<evidence type="ECO:0000256" key="8">
    <source>
        <dbReference type="ARBA" id="ARBA00022833"/>
    </source>
</evidence>
<dbReference type="PROSITE" id="PS00518">
    <property type="entry name" value="ZF_RING_1"/>
    <property type="match status" value="1"/>
</dbReference>
<dbReference type="CDD" id="cd16449">
    <property type="entry name" value="RING-HC"/>
    <property type="match status" value="1"/>
</dbReference>
<feature type="domain" description="RING-type" evidence="11">
    <location>
        <begin position="795"/>
        <end position="836"/>
    </location>
</feature>
<dbReference type="GO" id="GO:0016567">
    <property type="term" value="P:protein ubiquitination"/>
    <property type="evidence" value="ECO:0007669"/>
    <property type="project" value="InterPro"/>
</dbReference>
<evidence type="ECO:0000259" key="13">
    <source>
        <dbReference type="PROSITE" id="PS51873"/>
    </source>
</evidence>
<keyword evidence="7" id="KW-0833">Ubl conjugation pathway</keyword>
<dbReference type="GO" id="GO:0003676">
    <property type="term" value="F:nucleic acid binding"/>
    <property type="evidence" value="ECO:0007669"/>
    <property type="project" value="InterPro"/>
</dbReference>
<dbReference type="RefSeq" id="XP_001874992.1">
    <property type="nucleotide sequence ID" value="XM_001874957.1"/>
</dbReference>
<dbReference type="STRING" id="486041.B0CT33"/>
<feature type="region of interest" description="Disordered" evidence="10">
    <location>
        <begin position="268"/>
        <end position="297"/>
    </location>
</feature>
<evidence type="ECO:0000256" key="9">
    <source>
        <dbReference type="PROSITE-ProRule" id="PRU00723"/>
    </source>
</evidence>
<evidence type="ECO:0000259" key="11">
    <source>
        <dbReference type="PROSITE" id="PS50089"/>
    </source>
</evidence>
<dbReference type="HOGENOM" id="CLU_004235_0_0_1"/>
<dbReference type="Gene3D" id="3.30.40.10">
    <property type="entry name" value="Zinc/RING finger domain, C3HC4 (zinc finger)"/>
    <property type="match status" value="1"/>
</dbReference>
<dbReference type="SUPFAM" id="SSF90229">
    <property type="entry name" value="CCCH zinc finger"/>
    <property type="match status" value="1"/>
</dbReference>
<dbReference type="InParanoid" id="B0CT33"/>
<keyword evidence="6 9" id="KW-0863">Zinc-finger</keyword>
<dbReference type="InterPro" id="IPR013083">
    <property type="entry name" value="Znf_RING/FYVE/PHD"/>
</dbReference>
<dbReference type="CDD" id="cd20335">
    <property type="entry name" value="BRcat_RBR"/>
    <property type="match status" value="1"/>
</dbReference>
<dbReference type="GO" id="GO:0008270">
    <property type="term" value="F:zinc ion binding"/>
    <property type="evidence" value="ECO:0007669"/>
    <property type="project" value="UniProtKB-KW"/>
</dbReference>
<evidence type="ECO:0000256" key="7">
    <source>
        <dbReference type="ARBA" id="ARBA00022786"/>
    </source>
</evidence>
<dbReference type="InterPro" id="IPR018957">
    <property type="entry name" value="Znf_C3HC4_RING-type"/>
</dbReference>
<feature type="zinc finger region" description="C3H1-type" evidence="9">
    <location>
        <begin position="16"/>
        <end position="44"/>
    </location>
</feature>
<dbReference type="InterPro" id="IPR044066">
    <property type="entry name" value="TRIAD_supradom"/>
</dbReference>
<accession>B0CT33</accession>
<keyword evidence="8 9" id="KW-0862">Zinc</keyword>
<feature type="compositionally biased region" description="Gly residues" evidence="10">
    <location>
        <begin position="157"/>
        <end position="166"/>
    </location>
</feature>
<dbReference type="AlphaFoldDB" id="B0CT33"/>
<dbReference type="GO" id="GO:0061630">
    <property type="term" value="F:ubiquitin protein ligase activity"/>
    <property type="evidence" value="ECO:0007669"/>
    <property type="project" value="UniProtKB-EC"/>
</dbReference>
<proteinExistence type="predicted"/>
<keyword evidence="3" id="KW-0808">Transferase</keyword>
<evidence type="ECO:0000259" key="12">
    <source>
        <dbReference type="PROSITE" id="PS50103"/>
    </source>
</evidence>
<dbReference type="InterPro" id="IPR002867">
    <property type="entry name" value="IBR_dom"/>
</dbReference>
<dbReference type="PROSITE" id="PS50089">
    <property type="entry name" value="ZF_RING_2"/>
    <property type="match status" value="1"/>
</dbReference>
<dbReference type="Gene3D" id="4.10.1000.10">
    <property type="entry name" value="Zinc finger, CCCH-type"/>
    <property type="match status" value="1"/>
</dbReference>
<evidence type="ECO:0000256" key="3">
    <source>
        <dbReference type="ARBA" id="ARBA00022679"/>
    </source>
</evidence>
<feature type="compositionally biased region" description="Low complexity" evidence="10">
    <location>
        <begin position="99"/>
        <end position="114"/>
    </location>
</feature>
<feature type="compositionally biased region" description="Basic and acidic residues" evidence="10">
    <location>
        <begin position="228"/>
        <end position="241"/>
    </location>
</feature>
<dbReference type="PROSITE" id="PS51873">
    <property type="entry name" value="TRIAD"/>
    <property type="match status" value="1"/>
</dbReference>
<gene>
    <name evidence="14" type="ORF">LACBIDRAFT_304976</name>
</gene>
<dbReference type="SUPFAM" id="SSF57850">
    <property type="entry name" value="RING/U-box"/>
    <property type="match status" value="2"/>
</dbReference>
<feature type="domain" description="RING-type" evidence="13">
    <location>
        <begin position="791"/>
        <end position="999"/>
    </location>
</feature>
<name>B0CT33_LACBS</name>
<feature type="compositionally biased region" description="Basic and acidic residues" evidence="10">
    <location>
        <begin position="272"/>
        <end position="297"/>
    </location>
</feature>
<comment type="catalytic activity">
    <reaction evidence="1">
        <text>[E2 ubiquitin-conjugating enzyme]-S-ubiquitinyl-L-cysteine + [acceptor protein]-L-lysine = [E2 ubiquitin-conjugating enzyme]-L-cysteine + [acceptor protein]-N(6)-ubiquitinyl-L-lysine.</text>
        <dbReference type="EC" id="2.3.2.31"/>
    </reaction>
</comment>
<dbReference type="GeneID" id="6070965"/>
<dbReference type="EMBL" id="DS547092">
    <property type="protein sequence ID" value="EDR14433.1"/>
    <property type="molecule type" value="Genomic_DNA"/>
</dbReference>
<dbReference type="InterPro" id="IPR001841">
    <property type="entry name" value="Znf_RING"/>
</dbReference>
<dbReference type="Gene3D" id="1.20.120.1750">
    <property type="match status" value="1"/>
</dbReference>
<keyword evidence="15" id="KW-1185">Reference proteome</keyword>
<evidence type="ECO:0000313" key="15">
    <source>
        <dbReference type="Proteomes" id="UP000001194"/>
    </source>
</evidence>
<dbReference type="SMART" id="SM00647">
    <property type="entry name" value="IBR"/>
    <property type="match status" value="2"/>
</dbReference>
<evidence type="ECO:0000256" key="5">
    <source>
        <dbReference type="ARBA" id="ARBA00022737"/>
    </source>
</evidence>
<evidence type="ECO:0000256" key="2">
    <source>
        <dbReference type="ARBA" id="ARBA00012251"/>
    </source>
</evidence>
<dbReference type="Pfam" id="PF00097">
    <property type="entry name" value="zf-C3HC4"/>
    <property type="match status" value="1"/>
</dbReference>
<evidence type="ECO:0000313" key="14">
    <source>
        <dbReference type="EMBL" id="EDR14433.1"/>
    </source>
</evidence>
<evidence type="ECO:0000256" key="10">
    <source>
        <dbReference type="SAM" id="MobiDB-lite"/>
    </source>
</evidence>
<evidence type="ECO:0000256" key="1">
    <source>
        <dbReference type="ARBA" id="ARBA00001798"/>
    </source>
</evidence>
<organism evidence="15">
    <name type="scientific">Laccaria bicolor (strain S238N-H82 / ATCC MYA-4686)</name>
    <name type="common">Bicoloured deceiver</name>
    <name type="synonym">Laccaria laccata var. bicolor</name>
    <dbReference type="NCBI Taxonomy" id="486041"/>
    <lineage>
        <taxon>Eukaryota</taxon>
        <taxon>Fungi</taxon>
        <taxon>Dikarya</taxon>
        <taxon>Basidiomycota</taxon>
        <taxon>Agaricomycotina</taxon>
        <taxon>Agaricomycetes</taxon>
        <taxon>Agaricomycetidae</taxon>
        <taxon>Agaricales</taxon>
        <taxon>Agaricineae</taxon>
        <taxon>Hydnangiaceae</taxon>
        <taxon>Laccaria</taxon>
    </lineage>
</organism>
<feature type="domain" description="C3H1-type" evidence="12">
    <location>
        <begin position="16"/>
        <end position="44"/>
    </location>
</feature>
<dbReference type="KEGG" id="lbc:LACBIDRAFT_304976"/>
<dbReference type="Pfam" id="PF00642">
    <property type="entry name" value="zf-CCCH"/>
    <property type="match status" value="1"/>
</dbReference>
<dbReference type="Pfam" id="PF26200">
    <property type="entry name" value="Rcat_RNF216"/>
    <property type="match status" value="1"/>
</dbReference>
<dbReference type="InterPro" id="IPR017907">
    <property type="entry name" value="Znf_RING_CS"/>
</dbReference>
<evidence type="ECO:0000256" key="4">
    <source>
        <dbReference type="ARBA" id="ARBA00022723"/>
    </source>
</evidence>